<proteinExistence type="predicted"/>
<dbReference type="HOGENOM" id="CLU_326675_0_0_1"/>
<dbReference type="GeneID" id="7837273"/>
<evidence type="ECO:0000256" key="1">
    <source>
        <dbReference type="SAM" id="MobiDB-lite"/>
    </source>
</evidence>
<dbReference type="RefSeq" id="XP_001010421.1">
    <property type="nucleotide sequence ID" value="XM_001010421.1"/>
</dbReference>
<organism evidence="2 3">
    <name type="scientific">Tetrahymena thermophila (strain SB210)</name>
    <dbReference type="NCBI Taxonomy" id="312017"/>
    <lineage>
        <taxon>Eukaryota</taxon>
        <taxon>Sar</taxon>
        <taxon>Alveolata</taxon>
        <taxon>Ciliophora</taxon>
        <taxon>Intramacronucleata</taxon>
        <taxon>Oligohymenophorea</taxon>
        <taxon>Hymenostomatida</taxon>
        <taxon>Tetrahymenina</taxon>
        <taxon>Tetrahymenidae</taxon>
        <taxon>Tetrahymena</taxon>
    </lineage>
</organism>
<evidence type="ECO:0000313" key="3">
    <source>
        <dbReference type="Proteomes" id="UP000009168"/>
    </source>
</evidence>
<dbReference type="AlphaFoldDB" id="Q22Y48"/>
<dbReference type="InParanoid" id="Q22Y48"/>
<dbReference type="Proteomes" id="UP000009168">
    <property type="component" value="Unassembled WGS sequence"/>
</dbReference>
<gene>
    <name evidence="2" type="ORF">TTHERM_00355230</name>
</gene>
<accession>Q22Y48</accession>
<dbReference type="EMBL" id="GG662749">
    <property type="protein sequence ID" value="EAR90176.1"/>
    <property type="molecule type" value="Genomic_DNA"/>
</dbReference>
<protein>
    <submittedName>
        <fullName evidence="2">Uncharacterized protein</fullName>
    </submittedName>
</protein>
<evidence type="ECO:0000313" key="2">
    <source>
        <dbReference type="EMBL" id="EAR90176.1"/>
    </source>
</evidence>
<reference evidence="3" key="1">
    <citation type="journal article" date="2006" name="PLoS Biol.">
        <title>Macronuclear genome sequence of the ciliate Tetrahymena thermophila, a model eukaryote.</title>
        <authorList>
            <person name="Eisen J.A."/>
            <person name="Coyne R.S."/>
            <person name="Wu M."/>
            <person name="Wu D."/>
            <person name="Thiagarajan M."/>
            <person name="Wortman J.R."/>
            <person name="Badger J.H."/>
            <person name="Ren Q."/>
            <person name="Amedeo P."/>
            <person name="Jones K.M."/>
            <person name="Tallon L.J."/>
            <person name="Delcher A.L."/>
            <person name="Salzberg S.L."/>
            <person name="Silva J.C."/>
            <person name="Haas B.J."/>
            <person name="Majoros W.H."/>
            <person name="Farzad M."/>
            <person name="Carlton J.M."/>
            <person name="Smith R.K. Jr."/>
            <person name="Garg J."/>
            <person name="Pearlman R.E."/>
            <person name="Karrer K.M."/>
            <person name="Sun L."/>
            <person name="Manning G."/>
            <person name="Elde N.C."/>
            <person name="Turkewitz A.P."/>
            <person name="Asai D.J."/>
            <person name="Wilkes D.E."/>
            <person name="Wang Y."/>
            <person name="Cai H."/>
            <person name="Collins K."/>
            <person name="Stewart B.A."/>
            <person name="Lee S.R."/>
            <person name="Wilamowska K."/>
            <person name="Weinberg Z."/>
            <person name="Ruzzo W.L."/>
            <person name="Wloga D."/>
            <person name="Gaertig J."/>
            <person name="Frankel J."/>
            <person name="Tsao C.-C."/>
            <person name="Gorovsky M.A."/>
            <person name="Keeling P.J."/>
            <person name="Waller R.F."/>
            <person name="Patron N.J."/>
            <person name="Cherry J.M."/>
            <person name="Stover N.A."/>
            <person name="Krieger C.J."/>
            <person name="del Toro C."/>
            <person name="Ryder H.F."/>
            <person name="Williamson S.C."/>
            <person name="Barbeau R.A."/>
            <person name="Hamilton E.P."/>
            <person name="Orias E."/>
        </authorList>
    </citation>
    <scope>NUCLEOTIDE SEQUENCE [LARGE SCALE GENOMIC DNA]</scope>
    <source>
        <strain evidence="3">SB210</strain>
    </source>
</reference>
<name>Q22Y48_TETTS</name>
<feature type="region of interest" description="Disordered" evidence="1">
    <location>
        <begin position="227"/>
        <end position="270"/>
    </location>
</feature>
<sequence length="882" mass="103217">MFSQFNQSKQSPFKFLAPAQKEPARLSGTIVNLKSMSNYDFFMLLWEIGDFQSEDNLDSSNTLSLQDGQIQIQFRFFSDSNLNEKQQLSKSDIIILLLNVDQENVNEQFKFIEDYLHFCDENNYDKKNSQLFFFVQNFSFKIHENSDFEYQISELLTEYPQIIHCKVNSDDSTTLNQLLKPKIIQFSQKQDQQLGWSPILNNELDQYSQQKTSRNVLDQLDLYKQTRQVSQSPPPLMEQKTWHQSFSPPPMLLQPKQVSQSPPPAAQKSRKSIFENSLVFALKQHQEEKKMQDEAQKSQLDLLNQQQQGMKSASKIMSTSNIQESPEQSLISRKRDTSQSIMYYNSSVKKFENDSPLSTLRFRGEDEKEYNHQIKVKMSPFKQEICTTYSYPKLSGEKQPPVFKTSLIQGDNQDFLIQKLATKISRSSSPNISQQAKEIKEKNILKQYNKQQNYLDVSINNQNLNKSNHQSEIKLNKYSEIPRSITPTKLINKVNQQNQKDQNLNELRRNKSSLGIRQSNTNMDLERSLTPNKLGSRKIQKQVVTSNTPSQSCIMKLNIEIQNKIVQLEVEEHDTPHTLTYKLLQKCNSSGQLKQVKQISLVIEQKLKKYLQNVDKYFKNHSRPQVTHICKQNKQILQDLIENDYQELQQKKKATQNYYNQGLDRSYSKYNIQNNNEMQNDVNNRTSSALGMKNNFQIPQFQQNPQQMNKYIGEIQVQGEVNGKLQNVSMFIEENALPEIQAQEFIMQNNLSLDLKDQIVQQIQQIIAQHKQANTFSEIFQENREQISFIKELKSKYRFDNNVLFQSIQKSQAKVNHFRVNLELENGKIVKFNFNDTDNLSKAINIFCINHKLSSKNQQKLYSICEQSIKYYKELQTKKRQQ</sequence>
<keyword evidence="3" id="KW-1185">Reference proteome</keyword>
<dbReference type="KEGG" id="tet:TTHERM_00355230"/>